<comment type="caution">
    <text evidence="2">The sequence shown here is derived from an EMBL/GenBank/DDBJ whole genome shotgun (WGS) entry which is preliminary data.</text>
</comment>
<dbReference type="Proteomes" id="UP000760494">
    <property type="component" value="Unassembled WGS sequence"/>
</dbReference>
<evidence type="ECO:0000256" key="1">
    <source>
        <dbReference type="SAM" id="MobiDB-lite"/>
    </source>
</evidence>
<feature type="compositionally biased region" description="Pro residues" evidence="1">
    <location>
        <begin position="224"/>
        <end position="244"/>
    </location>
</feature>
<proteinExistence type="predicted"/>
<dbReference type="AlphaFoldDB" id="A0A9Q9UEI5"/>
<sequence length="420" mass="46612">MNGMSNMDSLLSKRSPWFYRGLDIDPMEAPSHPCSKWHRVYDLDNSCQVWGFFRGKTNTRKLLFTLPGHKGGRSVLLSSSDYPDIIRSYQEHANSMDNIPYGNKVALKAWGRGKNVSERQHWPLEAAYADTHSDVRAGEAMFNFWKIQKRDMWISRTDFRSCFRNHADSIILGMGGQPCWSLCQPLARGVEDARAEQKRAERQRAEGSLSPVMNAQPSPATNVQPPPATGFQPPPATSVQPPPVTSFQQPPATTTNVQPLPMINIQPPPVTSFQQPPATTTNVQPLPMINIQPPPVTSFQQPPATTTNVQPLPMINIQPPPVTSFQPPPATSTNVQPPPVTDVQPPPAANVQQNLHPYSSYNFQKPQYSQGPPVVLYGYGQPVNQPSGQVPYSRETTATPPPMQYYSWQSNPSAWTGMGH</sequence>
<feature type="compositionally biased region" description="Polar residues" evidence="1">
    <location>
        <begin position="382"/>
        <end position="398"/>
    </location>
</feature>
<accession>A0A9Q9UEI5</accession>
<feature type="compositionally biased region" description="Polar residues" evidence="1">
    <location>
        <begin position="247"/>
        <end position="258"/>
    </location>
</feature>
<gene>
    <name evidence="2" type="ORF">C2S_9288</name>
</gene>
<feature type="region of interest" description="Disordered" evidence="1">
    <location>
        <begin position="194"/>
        <end position="258"/>
    </location>
</feature>
<organism evidence="2 3">
    <name type="scientific">Fusarium fujikuroi</name>
    <name type="common">Bakanae and foot rot disease fungus</name>
    <name type="synonym">Gibberella fujikuroi</name>
    <dbReference type="NCBI Taxonomy" id="5127"/>
    <lineage>
        <taxon>Eukaryota</taxon>
        <taxon>Fungi</taxon>
        <taxon>Dikarya</taxon>
        <taxon>Ascomycota</taxon>
        <taxon>Pezizomycotina</taxon>
        <taxon>Sordariomycetes</taxon>
        <taxon>Hypocreomycetidae</taxon>
        <taxon>Hypocreales</taxon>
        <taxon>Nectriaceae</taxon>
        <taxon>Fusarium</taxon>
        <taxon>Fusarium fujikuroi species complex</taxon>
    </lineage>
</organism>
<feature type="region of interest" description="Disordered" evidence="1">
    <location>
        <begin position="382"/>
        <end position="420"/>
    </location>
</feature>
<protein>
    <submittedName>
        <fullName evidence="2">Uncharacterized protein</fullName>
    </submittedName>
</protein>
<feature type="compositionally biased region" description="Polar residues" evidence="1">
    <location>
        <begin position="211"/>
        <end position="223"/>
    </location>
</feature>
<name>A0A9Q9UEI5_FUSFU</name>
<reference evidence="2" key="1">
    <citation type="submission" date="2019-05" db="EMBL/GenBank/DDBJ databases">
        <authorList>
            <person name="Piombo E."/>
        </authorList>
    </citation>
    <scope>NUCLEOTIDE SEQUENCE</scope>
    <source>
        <strain evidence="2">C2S</strain>
    </source>
</reference>
<feature type="compositionally biased region" description="Basic and acidic residues" evidence="1">
    <location>
        <begin position="194"/>
        <end position="205"/>
    </location>
</feature>
<evidence type="ECO:0000313" key="2">
    <source>
        <dbReference type="EMBL" id="VTT73820.1"/>
    </source>
</evidence>
<evidence type="ECO:0000313" key="3">
    <source>
        <dbReference type="Proteomes" id="UP000760494"/>
    </source>
</evidence>
<dbReference type="EMBL" id="CABFJX010000371">
    <property type="protein sequence ID" value="VTT73820.1"/>
    <property type="molecule type" value="Genomic_DNA"/>
</dbReference>